<dbReference type="Gene3D" id="3.40.1050.10">
    <property type="entry name" value="Carbonic anhydrase"/>
    <property type="match status" value="1"/>
</dbReference>
<dbReference type="InterPro" id="IPR001765">
    <property type="entry name" value="Carbonic_anhydrase"/>
</dbReference>
<reference evidence="4" key="3">
    <citation type="submission" date="2022-12" db="EMBL/GenBank/DDBJ databases">
        <title>Comparative genomics of Legionella pneumophila isolates from the West Bank and Germany support molecular epidemiology of Legionnaires disease.</title>
        <authorList>
            <person name="Zayed A.R."/>
            <person name="Bitar D.M."/>
            <person name="Steinert M."/>
            <person name="Lueck C."/>
            <person name="Brettar I."/>
            <person name="Hoefle M.G."/>
            <person name="Bunk B."/>
        </authorList>
    </citation>
    <scope>NUCLEOTIDE SEQUENCE</scope>
    <source>
        <strain evidence="4">H23</strain>
    </source>
</reference>
<dbReference type="PANTHER" id="PTHR11002:SF79">
    <property type="entry name" value="CARBONIC ANHYDRASE 2"/>
    <property type="match status" value="1"/>
</dbReference>
<keyword evidence="2" id="KW-0479">Metal-binding</keyword>
<evidence type="ECO:0000313" key="5">
    <source>
        <dbReference type="Proteomes" id="UP000863577"/>
    </source>
</evidence>
<dbReference type="AlphaFoldDB" id="A0A128YAY5"/>
<keyword evidence="2" id="KW-0862">Zinc</keyword>
<evidence type="ECO:0000313" key="4">
    <source>
        <dbReference type="EMBL" id="MCZ4720595.1"/>
    </source>
</evidence>
<reference evidence="3" key="2">
    <citation type="submission" date="2019-09" db="EMBL/GenBank/DDBJ databases">
        <authorList>
            <consortium name="NCBI Pathogen Detection Project"/>
        </authorList>
    </citation>
    <scope>NUCLEOTIDE SEQUENCE</scope>
    <source>
        <strain evidence="3">CL18-200174</strain>
    </source>
</reference>
<dbReference type="EMBL" id="DACWOD010000004">
    <property type="protein sequence ID" value="HAU2395890.1"/>
    <property type="molecule type" value="Genomic_DNA"/>
</dbReference>
<dbReference type="SMART" id="SM00947">
    <property type="entry name" value="Pro_CA"/>
    <property type="match status" value="1"/>
</dbReference>
<feature type="binding site" evidence="2">
    <location>
        <position position="114"/>
    </location>
    <ligand>
        <name>Zn(2+)</name>
        <dbReference type="ChEBI" id="CHEBI:29105"/>
    </ligand>
</feature>
<dbReference type="GO" id="GO:0004089">
    <property type="term" value="F:carbonate dehydratase activity"/>
    <property type="evidence" value="ECO:0007669"/>
    <property type="project" value="InterPro"/>
</dbReference>
<dbReference type="SUPFAM" id="SSF53056">
    <property type="entry name" value="beta-carbonic anhydrase, cab"/>
    <property type="match status" value="1"/>
</dbReference>
<comment type="caution">
    <text evidence="3">The sequence shown here is derived from an EMBL/GenBank/DDBJ whole genome shotgun (WGS) entry which is preliminary data.</text>
</comment>
<name>A0A128YAY5_LEGPN</name>
<dbReference type="Proteomes" id="UP001071279">
    <property type="component" value="Unassembled WGS sequence"/>
</dbReference>
<dbReference type="RefSeq" id="WP_011947053.1">
    <property type="nucleotide sequence ID" value="NZ_BBUJ01000020.1"/>
</dbReference>
<evidence type="ECO:0000256" key="2">
    <source>
        <dbReference type="PIRSR" id="PIRSR601765-1"/>
    </source>
</evidence>
<organism evidence="3 5">
    <name type="scientific">Legionella pneumophila</name>
    <dbReference type="NCBI Taxonomy" id="446"/>
    <lineage>
        <taxon>Bacteria</taxon>
        <taxon>Pseudomonadati</taxon>
        <taxon>Pseudomonadota</taxon>
        <taxon>Gammaproteobacteria</taxon>
        <taxon>Legionellales</taxon>
        <taxon>Legionellaceae</taxon>
        <taxon>Legionella</taxon>
    </lineage>
</organism>
<feature type="binding site" evidence="2">
    <location>
        <position position="111"/>
    </location>
    <ligand>
        <name>Zn(2+)</name>
        <dbReference type="ChEBI" id="CHEBI:29105"/>
    </ligand>
</feature>
<comment type="cofactor">
    <cofactor evidence="2">
        <name>Zn(2+)</name>
        <dbReference type="ChEBI" id="CHEBI:29105"/>
    </cofactor>
    <text evidence="2">Binds 1 zinc ion per subunit.</text>
</comment>
<reference evidence="3" key="1">
    <citation type="journal article" date="2018" name="Genome Biol.">
        <title>SKESA: strategic k-mer extension for scrupulous assemblies.</title>
        <authorList>
            <person name="Souvorov A."/>
            <person name="Agarwala R."/>
            <person name="Lipman D.J."/>
        </authorList>
    </citation>
    <scope>NUCLEOTIDE SEQUENCE</scope>
    <source>
        <strain evidence="3">CL18-200174</strain>
    </source>
</reference>
<comment type="similarity">
    <text evidence="1">Belongs to the beta-class carbonic anhydrase family.</text>
</comment>
<accession>A0A128YAY5</accession>
<dbReference type="OMA" id="DSCGAVQ"/>
<protein>
    <submittedName>
        <fullName evidence="3 4">Carbonic anhydrase</fullName>
    </submittedName>
</protein>
<evidence type="ECO:0000313" key="3">
    <source>
        <dbReference type="EMBL" id="HAU2395890.1"/>
    </source>
</evidence>
<gene>
    <name evidence="3" type="ORF">JBK99_06025</name>
    <name evidence="4" type="ORF">O6C86_15435</name>
</gene>
<feature type="binding site" evidence="2">
    <location>
        <position position="58"/>
    </location>
    <ligand>
        <name>Zn(2+)</name>
        <dbReference type="ChEBI" id="CHEBI:29105"/>
    </ligand>
</feature>
<dbReference type="NCBIfam" id="NF011765">
    <property type="entry name" value="PRK15219.1"/>
    <property type="match status" value="1"/>
</dbReference>
<dbReference type="PANTHER" id="PTHR11002">
    <property type="entry name" value="CARBONIC ANHYDRASE"/>
    <property type="match status" value="1"/>
</dbReference>
<proteinExistence type="inferred from homology"/>
<dbReference type="GO" id="GO:0008270">
    <property type="term" value="F:zinc ion binding"/>
    <property type="evidence" value="ECO:0007669"/>
    <property type="project" value="InterPro"/>
</dbReference>
<dbReference type="InterPro" id="IPR036874">
    <property type="entry name" value="Carbonic_anhydrase_sf"/>
</dbReference>
<sequence length="208" mass="23026">MWTLTKEQQQAITPEKAIELLKEGNKRFVSNLKLNRNLIQQVNETSQGQFPFAVILSCMDSRTPAELIFDQGLGDIFSIRVAGNILNDDILGSIEFACQVVGVKLIAVVGHTQCGAIKGACDGVKLGNLTNLLNKINPVIQEAKKLDAKHDVHSPEFLNCVTSLNVKHTMNEITQRSDIVHQLLNEKRIAIVGGLYQLETGEVQFFDE</sequence>
<dbReference type="eggNOG" id="COG0288">
    <property type="taxonomic scope" value="Bacteria"/>
</dbReference>
<dbReference type="CDD" id="cd03378">
    <property type="entry name" value="beta_CA_cladeC"/>
    <property type="match status" value="1"/>
</dbReference>
<feature type="binding site" evidence="2">
    <location>
        <position position="60"/>
    </location>
    <ligand>
        <name>Zn(2+)</name>
        <dbReference type="ChEBI" id="CHEBI:29105"/>
    </ligand>
</feature>
<dbReference type="Pfam" id="PF00484">
    <property type="entry name" value="Pro_CA"/>
    <property type="match status" value="1"/>
</dbReference>
<dbReference type="EMBL" id="JAPXIC010000095">
    <property type="protein sequence ID" value="MCZ4720595.1"/>
    <property type="molecule type" value="Genomic_DNA"/>
</dbReference>
<evidence type="ECO:0000256" key="1">
    <source>
        <dbReference type="ARBA" id="ARBA00006217"/>
    </source>
</evidence>
<dbReference type="Proteomes" id="UP000863577">
    <property type="component" value="Unassembled WGS sequence"/>
</dbReference>